<dbReference type="EMBL" id="QOCE01000038">
    <property type="protein sequence ID" value="RBW52856.1"/>
    <property type="molecule type" value="Genomic_DNA"/>
</dbReference>
<name>A0A366WTL8_9RHOB</name>
<accession>A0A366WTL8</accession>
<sequence length="153" mass="17544">MTRLTLTALTLCLTLPHAALAQDALLQEFNTSRLETTMGFDQELQHVAFKFLNGKTKAEAEAFLHSEKFRCFENVCERVILDKETSHDINNSSDPNKGQVFGLRHTARATFSVELLADVIKMPQDLRANFLYEIGKVPWHRRPKDSDFTVRYD</sequence>
<evidence type="ECO:0000313" key="2">
    <source>
        <dbReference type="EMBL" id="RBW52856.1"/>
    </source>
</evidence>
<dbReference type="RefSeq" id="WP_113824573.1">
    <property type="nucleotide sequence ID" value="NZ_QOCE01000038.1"/>
</dbReference>
<gene>
    <name evidence="2" type="ORF">DS909_16620</name>
</gene>
<evidence type="ECO:0000313" key="3">
    <source>
        <dbReference type="Proteomes" id="UP000252706"/>
    </source>
</evidence>
<dbReference type="AlphaFoldDB" id="A0A366WTL8"/>
<keyword evidence="1" id="KW-0732">Signal</keyword>
<dbReference type="Proteomes" id="UP000252706">
    <property type="component" value="Unassembled WGS sequence"/>
</dbReference>
<evidence type="ECO:0000256" key="1">
    <source>
        <dbReference type="SAM" id="SignalP"/>
    </source>
</evidence>
<protein>
    <submittedName>
        <fullName evidence="2">Uncharacterized protein</fullName>
    </submittedName>
</protein>
<comment type="caution">
    <text evidence="2">The sequence shown here is derived from an EMBL/GenBank/DDBJ whole genome shotgun (WGS) entry which is preliminary data.</text>
</comment>
<organism evidence="2 3">
    <name type="scientific">Phaeobacter gallaeciensis</name>
    <dbReference type="NCBI Taxonomy" id="60890"/>
    <lineage>
        <taxon>Bacteria</taxon>
        <taxon>Pseudomonadati</taxon>
        <taxon>Pseudomonadota</taxon>
        <taxon>Alphaproteobacteria</taxon>
        <taxon>Rhodobacterales</taxon>
        <taxon>Roseobacteraceae</taxon>
        <taxon>Phaeobacter</taxon>
    </lineage>
</organism>
<reference evidence="2 3" key="1">
    <citation type="submission" date="2018-07" db="EMBL/GenBank/DDBJ databases">
        <title>Modular assembly of carbohydrate-degrading microbial communities in the ocean.</title>
        <authorList>
            <person name="Enke T.N."/>
            <person name="Datta M.S."/>
            <person name="Schwartzman J.A."/>
            <person name="Cermak N."/>
            <person name="Schmitz D.A."/>
            <person name="Barrere J."/>
            <person name="Cordero O.X."/>
        </authorList>
    </citation>
    <scope>NUCLEOTIDE SEQUENCE [LARGE SCALE GENOMIC DNA]</scope>
    <source>
        <strain evidence="2 3">C3M10</strain>
    </source>
</reference>
<feature type="signal peptide" evidence="1">
    <location>
        <begin position="1"/>
        <end position="21"/>
    </location>
</feature>
<feature type="chain" id="PRO_5016687561" evidence="1">
    <location>
        <begin position="22"/>
        <end position="153"/>
    </location>
</feature>
<proteinExistence type="predicted"/>
<dbReference type="OrthoDB" id="7856045at2"/>